<dbReference type="EMBL" id="DS022249">
    <property type="protein sequence ID" value="EWG46100.1"/>
    <property type="molecule type" value="Genomic_DNA"/>
</dbReference>
<feature type="compositionally biased region" description="Polar residues" evidence="1">
    <location>
        <begin position="19"/>
        <end position="32"/>
    </location>
</feature>
<dbReference type="RefSeq" id="XP_018752290.1">
    <property type="nucleotide sequence ID" value="XM_018905151.1"/>
</dbReference>
<dbReference type="RefSeq" id="XP_018752292.1">
    <property type="nucleotide sequence ID" value="XM_018905153.1"/>
</dbReference>
<proteinExistence type="predicted"/>
<evidence type="ECO:0000256" key="1">
    <source>
        <dbReference type="SAM" id="MobiDB-lite"/>
    </source>
</evidence>
<reference evidence="2 3" key="1">
    <citation type="journal article" date="2010" name="Nature">
        <title>Comparative genomics reveals mobile pathogenicity chromosomes in Fusarium.</title>
        <authorList>
            <person name="Ma L.J."/>
            <person name="van der Does H.C."/>
            <person name="Borkovich K.A."/>
            <person name="Coleman J.J."/>
            <person name="Daboussi M.J."/>
            <person name="Di Pietro A."/>
            <person name="Dufresne M."/>
            <person name="Freitag M."/>
            <person name="Grabherr M."/>
            <person name="Henrissat B."/>
            <person name="Houterman P.M."/>
            <person name="Kang S."/>
            <person name="Shim W.B."/>
            <person name="Woloshuk C."/>
            <person name="Xie X."/>
            <person name="Xu J.R."/>
            <person name="Antoniw J."/>
            <person name="Baker S.E."/>
            <person name="Bluhm B.H."/>
            <person name="Breakspear A."/>
            <person name="Brown D.W."/>
            <person name="Butchko R.A."/>
            <person name="Chapman S."/>
            <person name="Coulson R."/>
            <person name="Coutinho P.M."/>
            <person name="Danchin E.G."/>
            <person name="Diener A."/>
            <person name="Gale L.R."/>
            <person name="Gardiner D.M."/>
            <person name="Goff S."/>
            <person name="Hammond-Kosack K.E."/>
            <person name="Hilburn K."/>
            <person name="Hua-Van A."/>
            <person name="Jonkers W."/>
            <person name="Kazan K."/>
            <person name="Kodira C.D."/>
            <person name="Koehrsen M."/>
            <person name="Kumar L."/>
            <person name="Lee Y.H."/>
            <person name="Li L."/>
            <person name="Manners J.M."/>
            <person name="Miranda-Saavedra D."/>
            <person name="Mukherjee M."/>
            <person name="Park G."/>
            <person name="Park J."/>
            <person name="Park S.Y."/>
            <person name="Proctor R.H."/>
            <person name="Regev A."/>
            <person name="Ruiz-Roldan M.C."/>
            <person name="Sain D."/>
            <person name="Sakthikumar S."/>
            <person name="Sykes S."/>
            <person name="Schwartz D.C."/>
            <person name="Turgeon B.G."/>
            <person name="Wapinski I."/>
            <person name="Yoder O."/>
            <person name="Young S."/>
            <person name="Zeng Q."/>
            <person name="Zhou S."/>
            <person name="Galagan J."/>
            <person name="Cuomo C.A."/>
            <person name="Kistler H.C."/>
            <person name="Rep M."/>
        </authorList>
    </citation>
    <scope>NUCLEOTIDE SEQUENCE [LARGE SCALE GENOMIC DNA]</scope>
    <source>
        <strain evidence="2">7600</strain>
        <strain evidence="3">M3125 / FGSC 7600</strain>
    </source>
</reference>
<dbReference type="EMBL" id="DS022249">
    <property type="protein sequence ID" value="EWG46095.1"/>
    <property type="molecule type" value="Genomic_DNA"/>
</dbReference>
<dbReference type="EMBL" id="DS022249">
    <property type="protein sequence ID" value="EWG46101.1"/>
    <property type="molecule type" value="Genomic_DNA"/>
</dbReference>
<dbReference type="RefSeq" id="XP_018752289.1">
    <property type="nucleotide sequence ID" value="XM_018905150.1"/>
</dbReference>
<evidence type="ECO:0000313" key="3">
    <source>
        <dbReference type="Proteomes" id="UP000009096"/>
    </source>
</evidence>
<protein>
    <submittedName>
        <fullName evidence="2">Uncharacterized protein</fullName>
    </submittedName>
</protein>
<dbReference type="EMBL" id="DS022249">
    <property type="protein sequence ID" value="EWG46099.1"/>
    <property type="molecule type" value="Genomic_DNA"/>
</dbReference>
<keyword evidence="3" id="KW-1185">Reference proteome</keyword>
<organism evidence="2 3">
    <name type="scientific">Gibberella moniliformis (strain M3125 / FGSC 7600)</name>
    <name type="common">Maize ear and stalk rot fungus</name>
    <name type="synonym">Fusarium verticillioides</name>
    <dbReference type="NCBI Taxonomy" id="334819"/>
    <lineage>
        <taxon>Eukaryota</taxon>
        <taxon>Fungi</taxon>
        <taxon>Dikarya</taxon>
        <taxon>Ascomycota</taxon>
        <taxon>Pezizomycotina</taxon>
        <taxon>Sordariomycetes</taxon>
        <taxon>Hypocreomycetidae</taxon>
        <taxon>Hypocreales</taxon>
        <taxon>Nectriaceae</taxon>
        <taxon>Fusarium</taxon>
        <taxon>Fusarium fujikuroi species complex</taxon>
    </lineage>
</organism>
<dbReference type="KEGG" id="fvr:FVEG_15921"/>
<dbReference type="RefSeq" id="XP_018752293.1">
    <property type="nucleotide sequence ID" value="XM_018905154.1"/>
</dbReference>
<dbReference type="RefSeq" id="XP_018752287.1">
    <property type="nucleotide sequence ID" value="XM_018905148.1"/>
</dbReference>
<evidence type="ECO:0000313" key="2">
    <source>
        <dbReference type="EMBL" id="EWG46097.1"/>
    </source>
</evidence>
<dbReference type="VEuPathDB" id="FungiDB:FVEG_15921"/>
<dbReference type="GeneID" id="30072797"/>
<reference evidence="2" key="2">
    <citation type="submission" date="2013-11" db="EMBL/GenBank/DDBJ databases">
        <authorList>
            <consortium name="The Broad Institute Genome Sequencing Platform"/>
            <person name="Ma L.-J."/>
            <person name="Corby-Kistler H."/>
            <person name="Broz K."/>
            <person name="Gale L.R."/>
            <person name="Jonkers W."/>
            <person name="O'Donnell K."/>
            <person name="Ploetz R."/>
            <person name="Steinberg C."/>
            <person name="Schwartz D.C."/>
            <person name="VanEtten H."/>
            <person name="Zhou S."/>
            <person name="Young S.K."/>
            <person name="Zeng Q."/>
            <person name="Gargeya S."/>
            <person name="Fitzgerald M."/>
            <person name="Abouelleil A."/>
            <person name="Alvarado L."/>
            <person name="Chapman S.B."/>
            <person name="Gainer-Dewar J."/>
            <person name="Goldberg J."/>
            <person name="Griggs A."/>
            <person name="Gujja S."/>
            <person name="Hansen M."/>
            <person name="Howarth C."/>
            <person name="Imamovic A."/>
            <person name="Ireland A."/>
            <person name="Larimer J."/>
            <person name="McCowan C."/>
            <person name="Murphy C."/>
            <person name="Pearson M."/>
            <person name="Poon T.W."/>
            <person name="Priest M."/>
            <person name="Roberts A."/>
            <person name="Saif S."/>
            <person name="Shea T."/>
            <person name="Sykes S."/>
            <person name="Wortman J."/>
            <person name="Nusbaum C."/>
            <person name="Birren B."/>
        </authorList>
    </citation>
    <scope>NUCLEOTIDE SEQUENCE</scope>
    <source>
        <strain evidence="2">7600</strain>
    </source>
</reference>
<dbReference type="AlphaFoldDB" id="W7MN49"/>
<accession>W7MN49</accession>
<feature type="region of interest" description="Disordered" evidence="1">
    <location>
        <begin position="1"/>
        <end position="61"/>
    </location>
</feature>
<dbReference type="Proteomes" id="UP000009096">
    <property type="component" value="Chromosome 7"/>
</dbReference>
<dbReference type="EMBL" id="DS022249">
    <property type="protein sequence ID" value="EWG46097.1"/>
    <property type="molecule type" value="Genomic_DNA"/>
</dbReference>
<dbReference type="EMBL" id="DS022249">
    <property type="protein sequence ID" value="EWG46102.1"/>
    <property type="molecule type" value="Genomic_DNA"/>
</dbReference>
<dbReference type="EMBL" id="DS022249">
    <property type="protein sequence ID" value="EWG46096.1"/>
    <property type="molecule type" value="Genomic_DNA"/>
</dbReference>
<gene>
    <name evidence="2" type="ORF">FVEG_15921</name>
</gene>
<dbReference type="RefSeq" id="XP_018752288.1">
    <property type="nucleotide sequence ID" value="XM_018905149.1"/>
</dbReference>
<dbReference type="RefSeq" id="XP_018752291.1">
    <property type="nucleotide sequence ID" value="XM_018905152.1"/>
</dbReference>
<dbReference type="EMBL" id="DS022249">
    <property type="protein sequence ID" value="EWG46098.1"/>
    <property type="molecule type" value="Genomic_DNA"/>
</dbReference>
<sequence length="114" mass="12696">MQSYTPALPCKPRSELNLCPNTTQTPSNTRRMSSTPLSISSPSKCPLQNLQSRSHSPRGVFSPRRHTLVHYIITAQPSSSPCLNRLLDRSSPQSEPLIFTHTCISERSLPVRPT</sequence>
<feature type="compositionally biased region" description="Low complexity" evidence="1">
    <location>
        <begin position="33"/>
        <end position="43"/>
    </location>
</feature>
<name>W7MN49_GIBM7</name>
<dbReference type="RefSeq" id="XP_018752286.1">
    <property type="nucleotide sequence ID" value="XM_018905147.1"/>
</dbReference>